<dbReference type="PANTHER" id="PTHR32170:SF3">
    <property type="entry name" value="PROTEASOME ACTIVATOR COMPLEX SUBUNIT 4"/>
    <property type="match status" value="1"/>
</dbReference>
<comment type="caution">
    <text evidence="1">The sequence shown here is derived from an EMBL/GenBank/DDBJ whole genome shotgun (WGS) entry which is preliminary data.</text>
</comment>
<name>A0ABD2PS24_9PLAT</name>
<accession>A0ABD2PS24</accession>
<sequence length="400" mass="45882">MSRITRPTNDMCNCRHYQLPAKSASHASVYRKFFPKEVVQEVWEQNRARIFSLANLKTETHPVPNLLKYLPMKTEHYSEIVETILPAVFKLWYTARGLHMQIEMIHFLAEFVRNFPGRIDWCPHMCLLYDNLLDFMNGSKQSETTKLYITSFAICLVDSLPDDFRQASDKHCKSYFESFITACNTTVHPSSRHASINMHAHMMNKISLAFVVRVIKTLISNTSCLPSKEQWITPELVDRTLDVILPLFFDRLLFNSRDAIADQASIALGLLGALRPERVLSRVLQLLDQAKERSDMPLRLTRSLEALNRTVYLIGGSNLALFTHTPRHFFLNKGPVQKADHKTFIDQHLKAMAFPGVRCLFVGILKTLSNFLDISKTAHFDITCSSITSLCKFFQGSKYT</sequence>
<dbReference type="PANTHER" id="PTHR32170">
    <property type="entry name" value="PROTEASOME ACTIVATOR COMPLEX SUBUNIT 4"/>
    <property type="match status" value="1"/>
</dbReference>
<gene>
    <name evidence="1" type="ORF">Ciccas_011153</name>
</gene>
<dbReference type="InterPro" id="IPR035309">
    <property type="entry name" value="PSME4"/>
</dbReference>
<dbReference type="AlphaFoldDB" id="A0ABD2PS24"/>
<keyword evidence="2" id="KW-1185">Reference proteome</keyword>
<evidence type="ECO:0000313" key="2">
    <source>
        <dbReference type="Proteomes" id="UP001626550"/>
    </source>
</evidence>
<reference evidence="1 2" key="1">
    <citation type="submission" date="2024-11" db="EMBL/GenBank/DDBJ databases">
        <title>Adaptive evolution of stress response genes in parasites aligns with host niche diversity.</title>
        <authorList>
            <person name="Hahn C."/>
            <person name="Resl P."/>
        </authorList>
    </citation>
    <scope>NUCLEOTIDE SEQUENCE [LARGE SCALE GENOMIC DNA]</scope>
    <source>
        <strain evidence="1">EGGRZ-B1_66</strain>
        <tissue evidence="1">Body</tissue>
    </source>
</reference>
<proteinExistence type="predicted"/>
<organism evidence="1 2">
    <name type="scientific">Cichlidogyrus casuarinus</name>
    <dbReference type="NCBI Taxonomy" id="1844966"/>
    <lineage>
        <taxon>Eukaryota</taxon>
        <taxon>Metazoa</taxon>
        <taxon>Spiralia</taxon>
        <taxon>Lophotrochozoa</taxon>
        <taxon>Platyhelminthes</taxon>
        <taxon>Monogenea</taxon>
        <taxon>Monopisthocotylea</taxon>
        <taxon>Dactylogyridea</taxon>
        <taxon>Ancyrocephalidae</taxon>
        <taxon>Cichlidogyrus</taxon>
    </lineage>
</organism>
<dbReference type="Proteomes" id="UP001626550">
    <property type="component" value="Unassembled WGS sequence"/>
</dbReference>
<dbReference type="EMBL" id="JBJKFK010003086">
    <property type="protein sequence ID" value="KAL3310283.1"/>
    <property type="molecule type" value="Genomic_DNA"/>
</dbReference>
<protein>
    <submittedName>
        <fullName evidence="1">Uncharacterized protein</fullName>
    </submittedName>
</protein>
<evidence type="ECO:0000313" key="1">
    <source>
        <dbReference type="EMBL" id="KAL3310283.1"/>
    </source>
</evidence>
<dbReference type="InterPro" id="IPR016024">
    <property type="entry name" value="ARM-type_fold"/>
</dbReference>
<dbReference type="SUPFAM" id="SSF48371">
    <property type="entry name" value="ARM repeat"/>
    <property type="match status" value="1"/>
</dbReference>